<feature type="transmembrane region" description="Helical" evidence="4">
    <location>
        <begin position="12"/>
        <end position="37"/>
    </location>
</feature>
<keyword evidence="7" id="KW-1185">Reference proteome</keyword>
<dbReference type="EMBL" id="PJZK01000079">
    <property type="protein sequence ID" value="PLR41985.1"/>
    <property type="molecule type" value="Genomic_DNA"/>
</dbReference>
<dbReference type="AlphaFoldDB" id="A0A2N5EH50"/>
<organism evidence="6 7">
    <name type="scientific">Chimaeribacter arupi</name>
    <dbReference type="NCBI Taxonomy" id="2060066"/>
    <lineage>
        <taxon>Bacteria</taxon>
        <taxon>Pseudomonadati</taxon>
        <taxon>Pseudomonadota</taxon>
        <taxon>Gammaproteobacteria</taxon>
        <taxon>Enterobacterales</taxon>
        <taxon>Yersiniaceae</taxon>
        <taxon>Chimaeribacter</taxon>
    </lineage>
</organism>
<proteinExistence type="predicted"/>
<evidence type="ECO:0000256" key="2">
    <source>
        <dbReference type="ARBA" id="ARBA00022989"/>
    </source>
</evidence>
<protein>
    <submittedName>
        <fullName evidence="6">Glucarate transporter</fullName>
    </submittedName>
</protein>
<evidence type="ECO:0000256" key="1">
    <source>
        <dbReference type="ARBA" id="ARBA00022692"/>
    </source>
</evidence>
<dbReference type="PROSITE" id="PS50850">
    <property type="entry name" value="MFS"/>
    <property type="match status" value="1"/>
</dbReference>
<evidence type="ECO:0000313" key="7">
    <source>
        <dbReference type="Proteomes" id="UP000234626"/>
    </source>
</evidence>
<feature type="domain" description="Major facilitator superfamily (MFS) profile" evidence="5">
    <location>
        <begin position="1"/>
        <end position="42"/>
    </location>
</feature>
<dbReference type="GO" id="GO:0022857">
    <property type="term" value="F:transmembrane transporter activity"/>
    <property type="evidence" value="ECO:0007669"/>
    <property type="project" value="InterPro"/>
</dbReference>
<dbReference type="Proteomes" id="UP000234626">
    <property type="component" value="Unassembled WGS sequence"/>
</dbReference>
<gene>
    <name evidence="6" type="ORF">CYR34_21505</name>
</gene>
<evidence type="ECO:0000313" key="6">
    <source>
        <dbReference type="EMBL" id="PLR41985.1"/>
    </source>
</evidence>
<dbReference type="InterPro" id="IPR020846">
    <property type="entry name" value="MFS_dom"/>
</dbReference>
<evidence type="ECO:0000256" key="4">
    <source>
        <dbReference type="SAM" id="Phobius"/>
    </source>
</evidence>
<name>A0A2N5EH50_9GAMM</name>
<sequence>MSDTAPEQMIGLSGGVLNCLGNIAGIITPVVIGYLVATTGSF</sequence>
<feature type="non-terminal residue" evidence="6">
    <location>
        <position position="42"/>
    </location>
</feature>
<comment type="caution">
    <text evidence="6">The sequence shown here is derived from an EMBL/GenBank/DDBJ whole genome shotgun (WGS) entry which is preliminary data.</text>
</comment>
<keyword evidence="2 4" id="KW-1133">Transmembrane helix</keyword>
<reference evidence="6 7" key="1">
    <citation type="submission" date="2017-12" db="EMBL/GenBank/DDBJ databases">
        <title>Characterization of six clinical isolates of Enterochimera gen. nov., a novel genus of the Yersiniaciae family and the three species Enterochimera arupensis sp. nov., Enterochimera coloradensis sp. nov, and Enterochimera californica sp. nov.</title>
        <authorList>
            <person name="Rossi A."/>
            <person name="Fisher M."/>
        </authorList>
    </citation>
    <scope>NUCLEOTIDE SEQUENCE [LARGE SCALE GENOMIC DNA]</scope>
    <source>
        <strain evidence="6 7">2016Iso1</strain>
    </source>
</reference>
<keyword evidence="1 4" id="KW-0812">Transmembrane</keyword>
<evidence type="ECO:0000259" key="5">
    <source>
        <dbReference type="PROSITE" id="PS50850"/>
    </source>
</evidence>
<evidence type="ECO:0000256" key="3">
    <source>
        <dbReference type="ARBA" id="ARBA00023136"/>
    </source>
</evidence>
<keyword evidence="3 4" id="KW-0472">Membrane</keyword>
<dbReference type="InterPro" id="IPR036259">
    <property type="entry name" value="MFS_trans_sf"/>
</dbReference>
<dbReference type="SUPFAM" id="SSF103473">
    <property type="entry name" value="MFS general substrate transporter"/>
    <property type="match status" value="1"/>
</dbReference>
<accession>A0A2N5EH50</accession>